<dbReference type="PRINTS" id="PR00727">
    <property type="entry name" value="LEADERPTASE"/>
</dbReference>
<evidence type="ECO:0000256" key="4">
    <source>
        <dbReference type="ARBA" id="ARBA00013208"/>
    </source>
</evidence>
<dbReference type="InterPro" id="IPR000223">
    <property type="entry name" value="Pept_S26A_signal_pept_1"/>
</dbReference>
<dbReference type="GO" id="GO:0009003">
    <property type="term" value="F:signal peptidase activity"/>
    <property type="evidence" value="ECO:0007669"/>
    <property type="project" value="UniProtKB-EC"/>
</dbReference>
<dbReference type="InterPro" id="IPR019533">
    <property type="entry name" value="Peptidase_S26"/>
</dbReference>
<protein>
    <recommendedName>
        <fullName evidence="4 7">Signal peptidase I</fullName>
        <ecNumber evidence="4 7">3.4.21.89</ecNumber>
    </recommendedName>
</protein>
<dbReference type="AlphaFoldDB" id="A0A926EMQ8"/>
<keyword evidence="7" id="KW-0812">Transmembrane</keyword>
<name>A0A926EMQ8_9FIRM</name>
<evidence type="ECO:0000256" key="2">
    <source>
        <dbReference type="ARBA" id="ARBA00004401"/>
    </source>
</evidence>
<keyword evidence="10" id="KW-1185">Reference proteome</keyword>
<reference evidence="9" key="1">
    <citation type="submission" date="2020-08" db="EMBL/GenBank/DDBJ databases">
        <title>Genome public.</title>
        <authorList>
            <person name="Liu C."/>
            <person name="Sun Q."/>
        </authorList>
    </citation>
    <scope>NUCLEOTIDE SEQUENCE</scope>
    <source>
        <strain evidence="9">NSJ-64</strain>
    </source>
</reference>
<comment type="subcellular location">
    <subcellularLocation>
        <location evidence="2">Cell membrane</location>
        <topology evidence="2">Single-pass type II membrane protein</topology>
    </subcellularLocation>
    <subcellularLocation>
        <location evidence="7">Membrane</location>
        <topology evidence="7">Single-pass type II membrane protein</topology>
    </subcellularLocation>
</comment>
<dbReference type="SUPFAM" id="SSF51306">
    <property type="entry name" value="LexA/Signal peptidase"/>
    <property type="match status" value="1"/>
</dbReference>
<feature type="transmembrane region" description="Helical" evidence="7">
    <location>
        <begin position="16"/>
        <end position="35"/>
    </location>
</feature>
<dbReference type="Pfam" id="PF10502">
    <property type="entry name" value="Peptidase_S26"/>
    <property type="match status" value="1"/>
</dbReference>
<dbReference type="InterPro" id="IPR019758">
    <property type="entry name" value="Pept_S26A_signal_pept_1_CS"/>
</dbReference>
<accession>A0A926EMQ8</accession>
<comment type="caution">
    <text evidence="9">The sequence shown here is derived from an EMBL/GenBank/DDBJ whole genome shotgun (WGS) entry which is preliminary data.</text>
</comment>
<dbReference type="GO" id="GO:0005886">
    <property type="term" value="C:plasma membrane"/>
    <property type="evidence" value="ECO:0007669"/>
    <property type="project" value="UniProtKB-SubCell"/>
</dbReference>
<keyword evidence="7" id="KW-1133">Transmembrane helix</keyword>
<dbReference type="EMBL" id="JACRTD010000001">
    <property type="protein sequence ID" value="MBC8584057.1"/>
    <property type="molecule type" value="Genomic_DNA"/>
</dbReference>
<dbReference type="PANTHER" id="PTHR43390:SF1">
    <property type="entry name" value="CHLOROPLAST PROCESSING PEPTIDASE"/>
    <property type="match status" value="1"/>
</dbReference>
<evidence type="ECO:0000313" key="10">
    <source>
        <dbReference type="Proteomes" id="UP000623678"/>
    </source>
</evidence>
<keyword evidence="5 7" id="KW-0378">Hydrolase</keyword>
<evidence type="ECO:0000256" key="1">
    <source>
        <dbReference type="ARBA" id="ARBA00000677"/>
    </source>
</evidence>
<dbReference type="GO" id="GO:0006465">
    <property type="term" value="P:signal peptide processing"/>
    <property type="evidence" value="ECO:0007669"/>
    <property type="project" value="InterPro"/>
</dbReference>
<organism evidence="9 10">
    <name type="scientific">Youxingia wuxianensis</name>
    <dbReference type="NCBI Taxonomy" id="2763678"/>
    <lineage>
        <taxon>Bacteria</taxon>
        <taxon>Bacillati</taxon>
        <taxon>Bacillota</taxon>
        <taxon>Clostridia</taxon>
        <taxon>Eubacteriales</taxon>
        <taxon>Oscillospiraceae</taxon>
        <taxon>Youxingia</taxon>
    </lineage>
</organism>
<comment type="catalytic activity">
    <reaction evidence="1 7">
        <text>Cleavage of hydrophobic, N-terminal signal or leader sequences from secreted and periplasmic proteins.</text>
        <dbReference type="EC" id="3.4.21.89"/>
    </reaction>
</comment>
<dbReference type="Gene3D" id="2.10.109.10">
    <property type="entry name" value="Umud Fragment, subunit A"/>
    <property type="match status" value="1"/>
</dbReference>
<dbReference type="PANTHER" id="PTHR43390">
    <property type="entry name" value="SIGNAL PEPTIDASE I"/>
    <property type="match status" value="1"/>
</dbReference>
<comment type="similarity">
    <text evidence="3 7">Belongs to the peptidase S26 family.</text>
</comment>
<evidence type="ECO:0000259" key="8">
    <source>
        <dbReference type="Pfam" id="PF10502"/>
    </source>
</evidence>
<feature type="active site" evidence="6">
    <location>
        <position position="44"/>
    </location>
</feature>
<keyword evidence="7" id="KW-0645">Protease</keyword>
<dbReference type="CDD" id="cd06530">
    <property type="entry name" value="S26_SPase_I"/>
    <property type="match status" value="1"/>
</dbReference>
<keyword evidence="7" id="KW-0472">Membrane</keyword>
<proteinExistence type="inferred from homology"/>
<gene>
    <name evidence="9" type="primary">lepB</name>
    <name evidence="9" type="ORF">H8705_00470</name>
</gene>
<dbReference type="PROSITE" id="PS00761">
    <property type="entry name" value="SPASE_I_3"/>
    <property type="match status" value="1"/>
</dbReference>
<feature type="domain" description="Peptidase S26" evidence="8">
    <location>
        <begin position="14"/>
        <end position="172"/>
    </location>
</feature>
<evidence type="ECO:0000256" key="5">
    <source>
        <dbReference type="ARBA" id="ARBA00022801"/>
    </source>
</evidence>
<evidence type="ECO:0000256" key="3">
    <source>
        <dbReference type="ARBA" id="ARBA00009370"/>
    </source>
</evidence>
<dbReference type="RefSeq" id="WP_262393913.1">
    <property type="nucleotide sequence ID" value="NZ_JACRTD010000001.1"/>
</dbReference>
<dbReference type="EC" id="3.4.21.89" evidence="4 7"/>
<dbReference type="NCBIfam" id="TIGR02227">
    <property type="entry name" value="sigpep_I_bact"/>
    <property type="match status" value="1"/>
</dbReference>
<evidence type="ECO:0000313" key="9">
    <source>
        <dbReference type="EMBL" id="MBC8584057.1"/>
    </source>
</evidence>
<evidence type="ECO:0000256" key="7">
    <source>
        <dbReference type="RuleBase" id="RU362042"/>
    </source>
</evidence>
<feature type="active site" evidence="6">
    <location>
        <position position="85"/>
    </location>
</feature>
<dbReference type="Proteomes" id="UP000623678">
    <property type="component" value="Unassembled WGS sequence"/>
</dbReference>
<dbReference type="GO" id="GO:0004252">
    <property type="term" value="F:serine-type endopeptidase activity"/>
    <property type="evidence" value="ECO:0007669"/>
    <property type="project" value="InterPro"/>
</dbReference>
<evidence type="ECO:0000256" key="6">
    <source>
        <dbReference type="PIRSR" id="PIRSR600223-1"/>
    </source>
</evidence>
<sequence>MAGKDKRGRLTELYEYVETMVFVVAAMMIIFTFFFRATMVSGPSMEPTLYGGEWLVLQKIQRTNVTYGDIVNVDRTHTKEEPAIKRVIGLAGDEMDIDFEKGIVYRNGQALEEPYVKEPTYLQFDVEFPLTVPENCIFVLGDNRNDSKDSRHSDIGMVDMRRVMGKSVFRFFPLDKIGGLSWNR</sequence>
<dbReference type="InterPro" id="IPR036286">
    <property type="entry name" value="LexA/Signal_pep-like_sf"/>
</dbReference>